<protein>
    <submittedName>
        <fullName evidence="1">Uncharacterized protein</fullName>
    </submittedName>
</protein>
<comment type="caution">
    <text evidence="1">The sequence shown here is derived from an EMBL/GenBank/DDBJ whole genome shotgun (WGS) entry which is preliminary data.</text>
</comment>
<gene>
    <name evidence="1" type="ORF">Fot_23558</name>
</gene>
<accession>A0ABD1V0X8</accession>
<dbReference type="EMBL" id="JBFOLJ010000006">
    <property type="protein sequence ID" value="KAL2530957.1"/>
    <property type="molecule type" value="Genomic_DNA"/>
</dbReference>
<evidence type="ECO:0000313" key="1">
    <source>
        <dbReference type="EMBL" id="KAL2530957.1"/>
    </source>
</evidence>
<organism evidence="1 2">
    <name type="scientific">Forsythia ovata</name>
    <dbReference type="NCBI Taxonomy" id="205694"/>
    <lineage>
        <taxon>Eukaryota</taxon>
        <taxon>Viridiplantae</taxon>
        <taxon>Streptophyta</taxon>
        <taxon>Embryophyta</taxon>
        <taxon>Tracheophyta</taxon>
        <taxon>Spermatophyta</taxon>
        <taxon>Magnoliopsida</taxon>
        <taxon>eudicotyledons</taxon>
        <taxon>Gunneridae</taxon>
        <taxon>Pentapetalae</taxon>
        <taxon>asterids</taxon>
        <taxon>lamiids</taxon>
        <taxon>Lamiales</taxon>
        <taxon>Oleaceae</taxon>
        <taxon>Forsythieae</taxon>
        <taxon>Forsythia</taxon>
    </lineage>
</organism>
<name>A0ABD1V0X8_9LAMI</name>
<dbReference type="AlphaFoldDB" id="A0ABD1V0X8"/>
<proteinExistence type="predicted"/>
<evidence type="ECO:0000313" key="2">
    <source>
        <dbReference type="Proteomes" id="UP001604277"/>
    </source>
</evidence>
<keyword evidence="2" id="KW-1185">Reference proteome</keyword>
<dbReference type="Proteomes" id="UP001604277">
    <property type="component" value="Unassembled WGS sequence"/>
</dbReference>
<sequence>MTNGSSLSWWAPMLIYSHLPGGRDMDVRCAYSPLSTFGFLFAGGLTFLGGDTGLAGFDGDSTSALTSGAGGIWGYPPPSPVPATLWAWNRTLWVTPSEEGRHPPRSPHALS</sequence>
<reference evidence="2" key="1">
    <citation type="submission" date="2024-07" db="EMBL/GenBank/DDBJ databases">
        <title>Two chromosome-level genome assemblies of Korean endemic species Abeliophyllum distichum and Forsythia ovata (Oleaceae).</title>
        <authorList>
            <person name="Jang H."/>
        </authorList>
    </citation>
    <scope>NUCLEOTIDE SEQUENCE [LARGE SCALE GENOMIC DNA]</scope>
</reference>